<name>A0A383TX59_9FLAO</name>
<dbReference type="Pfam" id="PF08541">
    <property type="entry name" value="ACP_syn_III_C"/>
    <property type="match status" value="1"/>
</dbReference>
<dbReference type="GO" id="GO:0006633">
    <property type="term" value="P:fatty acid biosynthetic process"/>
    <property type="evidence" value="ECO:0007669"/>
    <property type="project" value="InterPro"/>
</dbReference>
<accession>A0A383TX59</accession>
<protein>
    <submittedName>
        <fullName evidence="5">3-oxoacyl-[acyl-carrier-protein] synthase 3</fullName>
        <ecNumber evidence="5">2.3.1.180</ecNumber>
    </submittedName>
</protein>
<dbReference type="Gene3D" id="3.40.47.10">
    <property type="match status" value="1"/>
</dbReference>
<dbReference type="EMBL" id="UNSC01000002">
    <property type="protein sequence ID" value="SZD71556.1"/>
    <property type="molecule type" value="Genomic_DNA"/>
</dbReference>
<dbReference type="CDD" id="cd00830">
    <property type="entry name" value="KAS_III"/>
    <property type="match status" value="1"/>
</dbReference>
<dbReference type="GO" id="GO:0004315">
    <property type="term" value="F:3-oxoacyl-[acyl-carrier-protein] synthase activity"/>
    <property type="evidence" value="ECO:0007669"/>
    <property type="project" value="InterPro"/>
</dbReference>
<dbReference type="AlphaFoldDB" id="A0A383TX59"/>
<evidence type="ECO:0000259" key="4">
    <source>
        <dbReference type="Pfam" id="PF08545"/>
    </source>
</evidence>
<proteinExistence type="predicted"/>
<dbReference type="PANTHER" id="PTHR34069">
    <property type="entry name" value="3-OXOACYL-[ACYL-CARRIER-PROTEIN] SYNTHASE 3"/>
    <property type="match status" value="1"/>
</dbReference>
<evidence type="ECO:0000313" key="6">
    <source>
        <dbReference type="Proteomes" id="UP000262142"/>
    </source>
</evidence>
<evidence type="ECO:0000256" key="2">
    <source>
        <dbReference type="ARBA" id="ARBA00023315"/>
    </source>
</evidence>
<dbReference type="PANTHER" id="PTHR34069:SF2">
    <property type="entry name" value="BETA-KETOACYL-[ACYL-CARRIER-PROTEIN] SYNTHASE III"/>
    <property type="match status" value="1"/>
</dbReference>
<dbReference type="InterPro" id="IPR013747">
    <property type="entry name" value="ACP_syn_III_C"/>
</dbReference>
<feature type="domain" description="Beta-ketoacyl-[acyl-carrier-protein] synthase III N-terminal" evidence="4">
    <location>
        <begin position="130"/>
        <end position="208"/>
    </location>
</feature>
<sequence length="359" mass="39694">MRNAVITGSGHFLPENIIENDYFLNHTFFDEKGEKIQKSNQETIQKFEEITEIKSRRYAEPELQNSDMAAIAGGRALQDAGVDKETLDYVIVASNYGNISHGQGLADLMPSMSARVKNKLGIKNNACRPYDMTFGCPGFNEALILATQFIKAGLAEKILVIGSDMISRAVDPYDRTAMIFADGAGAVILENKKSDQECGVLHYLTISDNLEELDYLTNGPSLNTEYKGASKSVSMKGRKVYEYALKKVPAAMHRLIEQAGVDVKEIKKILLHQANAKMDHAMVKRFYKLNGISDAPKDIAPMTVQDFGNSSVATVPTMFDLVRKNQLGNHQFYPDDKIILASVGAGMNINALLYHFPAE</sequence>
<organism evidence="5 6">
    <name type="scientific">Candidatus Ornithobacterium hominis</name>
    <dbReference type="NCBI Taxonomy" id="2497989"/>
    <lineage>
        <taxon>Bacteria</taxon>
        <taxon>Pseudomonadati</taxon>
        <taxon>Bacteroidota</taxon>
        <taxon>Flavobacteriia</taxon>
        <taxon>Flavobacteriales</taxon>
        <taxon>Weeksellaceae</taxon>
        <taxon>Ornithobacterium</taxon>
    </lineage>
</organism>
<keyword evidence="2 5" id="KW-0012">Acyltransferase</keyword>
<dbReference type="GO" id="GO:0044550">
    <property type="term" value="P:secondary metabolite biosynthetic process"/>
    <property type="evidence" value="ECO:0007669"/>
    <property type="project" value="TreeGrafter"/>
</dbReference>
<dbReference type="InterPro" id="IPR013751">
    <property type="entry name" value="ACP_syn_III_N"/>
</dbReference>
<feature type="domain" description="Beta-ketoacyl-[acyl-carrier-protein] synthase III C-terminal" evidence="3">
    <location>
        <begin position="256"/>
        <end position="354"/>
    </location>
</feature>
<dbReference type="GO" id="GO:0033818">
    <property type="term" value="F:beta-ketoacyl-acyl-carrier-protein synthase III activity"/>
    <property type="evidence" value="ECO:0007669"/>
    <property type="project" value="UniProtKB-EC"/>
</dbReference>
<dbReference type="InterPro" id="IPR016039">
    <property type="entry name" value="Thiolase-like"/>
</dbReference>
<reference evidence="5 6" key="1">
    <citation type="submission" date="2018-09" db="EMBL/GenBank/DDBJ databases">
        <authorList>
            <consortium name="Pathogen Informatics"/>
        </authorList>
    </citation>
    <scope>NUCLEOTIDE SEQUENCE [LARGE SCALE GENOMIC DNA]</scope>
    <source>
        <strain evidence="5 6">OH-22767</strain>
    </source>
</reference>
<dbReference type="SUPFAM" id="SSF53901">
    <property type="entry name" value="Thiolase-like"/>
    <property type="match status" value="1"/>
</dbReference>
<dbReference type="OrthoDB" id="5171393at2"/>
<gene>
    <name evidence="5" type="primary">fabH_2</name>
    <name evidence="5" type="ORF">SAMEA104719789_00605</name>
</gene>
<evidence type="ECO:0000259" key="3">
    <source>
        <dbReference type="Pfam" id="PF08541"/>
    </source>
</evidence>
<dbReference type="RefSeq" id="WP_119059058.1">
    <property type="nucleotide sequence ID" value="NZ_UNSC01000002.1"/>
</dbReference>
<keyword evidence="6" id="KW-1185">Reference proteome</keyword>
<evidence type="ECO:0000313" key="5">
    <source>
        <dbReference type="EMBL" id="SZD71556.1"/>
    </source>
</evidence>
<evidence type="ECO:0000256" key="1">
    <source>
        <dbReference type="ARBA" id="ARBA00022679"/>
    </source>
</evidence>
<keyword evidence="1 5" id="KW-0808">Transferase</keyword>
<dbReference type="EC" id="2.3.1.180" evidence="5"/>
<dbReference type="Pfam" id="PF08545">
    <property type="entry name" value="ACP_syn_III"/>
    <property type="match status" value="1"/>
</dbReference>
<dbReference type="Proteomes" id="UP000262142">
    <property type="component" value="Unassembled WGS sequence"/>
</dbReference>